<dbReference type="OMA" id="GHSILEW"/>
<proteinExistence type="predicted"/>
<dbReference type="PANTHER" id="PTHR33606">
    <property type="entry name" value="PROTEIN YCII"/>
    <property type="match status" value="1"/>
</dbReference>
<sequence length="133" mass="14182">MCKVVNFVFAAAALTRSSSAFVKPALRAYSLSKPLYSTPPSRFLLTYEYIPDVLEKRGPYREGHIGLANELIEAGECVSGGPTLNEEGKPDGALFVFTSKASAEKFAAGDPYVSGGIVTSQSIKEWSVVVGSN</sequence>
<accession>K0RJY4</accession>
<dbReference type="EMBL" id="AGNL01047419">
    <property type="protein sequence ID" value="EJK47012.1"/>
    <property type="molecule type" value="Genomic_DNA"/>
</dbReference>
<evidence type="ECO:0000259" key="1">
    <source>
        <dbReference type="Pfam" id="PF03795"/>
    </source>
</evidence>
<gene>
    <name evidence="2" type="ORF">THAOC_34293</name>
</gene>
<dbReference type="InterPro" id="IPR005545">
    <property type="entry name" value="YCII"/>
</dbReference>
<evidence type="ECO:0000313" key="2">
    <source>
        <dbReference type="EMBL" id="EJK47012.1"/>
    </source>
</evidence>
<organism evidence="2 3">
    <name type="scientific">Thalassiosira oceanica</name>
    <name type="common">Marine diatom</name>
    <dbReference type="NCBI Taxonomy" id="159749"/>
    <lineage>
        <taxon>Eukaryota</taxon>
        <taxon>Sar</taxon>
        <taxon>Stramenopiles</taxon>
        <taxon>Ochrophyta</taxon>
        <taxon>Bacillariophyta</taxon>
        <taxon>Coscinodiscophyceae</taxon>
        <taxon>Thalassiosirophycidae</taxon>
        <taxon>Thalassiosirales</taxon>
        <taxon>Thalassiosiraceae</taxon>
        <taxon>Thalassiosira</taxon>
    </lineage>
</organism>
<comment type="caution">
    <text evidence="2">The sequence shown here is derived from an EMBL/GenBank/DDBJ whole genome shotgun (WGS) entry which is preliminary data.</text>
</comment>
<dbReference type="SUPFAM" id="SSF54909">
    <property type="entry name" value="Dimeric alpha+beta barrel"/>
    <property type="match status" value="1"/>
</dbReference>
<keyword evidence="3" id="KW-1185">Reference proteome</keyword>
<dbReference type="InterPro" id="IPR011008">
    <property type="entry name" value="Dimeric_a/b-barrel"/>
</dbReference>
<dbReference type="AlphaFoldDB" id="K0RJY4"/>
<dbReference type="eggNOG" id="ENOG502S6ZJ">
    <property type="taxonomic scope" value="Eukaryota"/>
</dbReference>
<dbReference type="Pfam" id="PF03795">
    <property type="entry name" value="YCII"/>
    <property type="match status" value="1"/>
</dbReference>
<dbReference type="Proteomes" id="UP000266841">
    <property type="component" value="Unassembled WGS sequence"/>
</dbReference>
<reference evidence="2 3" key="1">
    <citation type="journal article" date="2012" name="Genome Biol.">
        <title>Genome and low-iron response of an oceanic diatom adapted to chronic iron limitation.</title>
        <authorList>
            <person name="Lommer M."/>
            <person name="Specht M."/>
            <person name="Roy A.S."/>
            <person name="Kraemer L."/>
            <person name="Andreson R."/>
            <person name="Gutowska M.A."/>
            <person name="Wolf J."/>
            <person name="Bergner S.V."/>
            <person name="Schilhabel M.B."/>
            <person name="Klostermeier U.C."/>
            <person name="Beiko R.G."/>
            <person name="Rosenstiel P."/>
            <person name="Hippler M."/>
            <person name="Laroche J."/>
        </authorList>
    </citation>
    <scope>NUCLEOTIDE SEQUENCE [LARGE SCALE GENOMIC DNA]</scope>
    <source>
        <strain evidence="2 3">CCMP1005</strain>
    </source>
</reference>
<evidence type="ECO:0000313" key="3">
    <source>
        <dbReference type="Proteomes" id="UP000266841"/>
    </source>
</evidence>
<dbReference type="OrthoDB" id="5519740at2759"/>
<dbReference type="Gene3D" id="3.30.70.1060">
    <property type="entry name" value="Dimeric alpha+beta barrel"/>
    <property type="match status" value="1"/>
</dbReference>
<dbReference type="InterPro" id="IPR051807">
    <property type="entry name" value="Sec-metab_biosynth-assoc"/>
</dbReference>
<dbReference type="PANTHER" id="PTHR33606:SF3">
    <property type="entry name" value="PROTEIN YCII"/>
    <property type="match status" value="1"/>
</dbReference>
<name>K0RJY4_THAOC</name>
<feature type="domain" description="YCII-related" evidence="1">
    <location>
        <begin position="42"/>
        <end position="127"/>
    </location>
</feature>
<protein>
    <recommendedName>
        <fullName evidence="1">YCII-related domain-containing protein</fullName>
    </recommendedName>
</protein>